<gene>
    <name evidence="1" type="ORF">EVAR_88835_1</name>
</gene>
<organism evidence="1 2">
    <name type="scientific">Eumeta variegata</name>
    <name type="common">Bagworm moth</name>
    <name type="synonym">Eumeta japonica</name>
    <dbReference type="NCBI Taxonomy" id="151549"/>
    <lineage>
        <taxon>Eukaryota</taxon>
        <taxon>Metazoa</taxon>
        <taxon>Ecdysozoa</taxon>
        <taxon>Arthropoda</taxon>
        <taxon>Hexapoda</taxon>
        <taxon>Insecta</taxon>
        <taxon>Pterygota</taxon>
        <taxon>Neoptera</taxon>
        <taxon>Endopterygota</taxon>
        <taxon>Lepidoptera</taxon>
        <taxon>Glossata</taxon>
        <taxon>Ditrysia</taxon>
        <taxon>Tineoidea</taxon>
        <taxon>Psychidae</taxon>
        <taxon>Oiketicinae</taxon>
        <taxon>Eumeta</taxon>
    </lineage>
</organism>
<proteinExistence type="predicted"/>
<dbReference type="AlphaFoldDB" id="A0A4C1Y397"/>
<protein>
    <submittedName>
        <fullName evidence="1">Uncharacterized protein</fullName>
    </submittedName>
</protein>
<evidence type="ECO:0000313" key="1">
    <source>
        <dbReference type="EMBL" id="GBP70661.1"/>
    </source>
</evidence>
<evidence type="ECO:0000313" key="2">
    <source>
        <dbReference type="Proteomes" id="UP000299102"/>
    </source>
</evidence>
<sequence length="84" mass="9677">MSVSHQREDGDRRTWTSEESLVYRQCQWPTPLTPCQTDLSSLDTVFLPKRLAAHRRFFGIVFMDGGDNLRFDGSSARLPLNYVV</sequence>
<reference evidence="1 2" key="1">
    <citation type="journal article" date="2019" name="Commun. Biol.">
        <title>The bagworm genome reveals a unique fibroin gene that provides high tensile strength.</title>
        <authorList>
            <person name="Kono N."/>
            <person name="Nakamura H."/>
            <person name="Ohtoshi R."/>
            <person name="Tomita M."/>
            <person name="Numata K."/>
            <person name="Arakawa K."/>
        </authorList>
    </citation>
    <scope>NUCLEOTIDE SEQUENCE [LARGE SCALE GENOMIC DNA]</scope>
</reference>
<comment type="caution">
    <text evidence="1">The sequence shown here is derived from an EMBL/GenBank/DDBJ whole genome shotgun (WGS) entry which is preliminary data.</text>
</comment>
<name>A0A4C1Y397_EUMVA</name>
<dbReference type="Proteomes" id="UP000299102">
    <property type="component" value="Unassembled WGS sequence"/>
</dbReference>
<accession>A0A4C1Y397</accession>
<dbReference type="EMBL" id="BGZK01001082">
    <property type="protein sequence ID" value="GBP70661.1"/>
    <property type="molecule type" value="Genomic_DNA"/>
</dbReference>
<keyword evidence="2" id="KW-1185">Reference proteome</keyword>